<sequence length="364" mass="38940">MNRFLQLHLLTHYGPANLNRDDSGRPKTVLMGGSTRLRVSSQSLKRAWRTSDVFAAAFGRPLGLQEAAADGAHTGTRTKRMGVEIYQRLRAGGIAEKRALEWAADIAARFGKLKKADKEKPLAELEIEQLAHFSPEERAAINALLEVLIAEQRAPQEADLAPLRAPRSAVDIALFGRMLADTPAANVEAAAQVAHAIAVHKCTVEDDYFTAVDDLNRHDEDAGAGHVGETEFGAAVFYLYLCIDRELLLDNLGGDRALAGQALAALLEAAAKVAPTGKQNSFASRARASYVLAEKGDDQPRQLSVAFLKAIAGSDLLTDAIAALRTARARMDQVYGPCAAASAELDALSGEGSLADLQTFAVED</sequence>
<proteinExistence type="predicted"/>
<comment type="caution">
    <text evidence="1">The sequence shown here is derived from an EMBL/GenBank/DDBJ whole genome shotgun (WGS) entry which is preliminary data.</text>
</comment>
<keyword evidence="2" id="KW-1185">Reference proteome</keyword>
<dbReference type="EMBL" id="QGTJ01000001">
    <property type="protein sequence ID" value="PWV65552.1"/>
    <property type="molecule type" value="Genomic_DNA"/>
</dbReference>
<dbReference type="OrthoDB" id="5291250at2"/>
<gene>
    <name evidence="1" type="ORF">C7443_10135</name>
</gene>
<dbReference type="AlphaFoldDB" id="A0A317MZ58"/>
<dbReference type="Pfam" id="PF09344">
    <property type="entry name" value="Cas_CT1975"/>
    <property type="match status" value="1"/>
</dbReference>
<dbReference type="Proteomes" id="UP000246569">
    <property type="component" value="Unassembled WGS sequence"/>
</dbReference>
<accession>A0A317MZ58</accession>
<evidence type="ECO:0000313" key="1">
    <source>
        <dbReference type="EMBL" id="PWV65552.1"/>
    </source>
</evidence>
<dbReference type="InterPro" id="IPR010148">
    <property type="entry name" value="CRISPR-assoc_prot_CT1975"/>
</dbReference>
<protein>
    <submittedName>
        <fullName evidence="1">CRISPR-associated Cse4 family protein</fullName>
    </submittedName>
</protein>
<dbReference type="NCBIfam" id="TIGR01869">
    <property type="entry name" value="casC_Cse4"/>
    <property type="match status" value="1"/>
</dbReference>
<evidence type="ECO:0000313" key="2">
    <source>
        <dbReference type="Proteomes" id="UP000246569"/>
    </source>
</evidence>
<name>A0A317MZ58_9GAMM</name>
<dbReference type="RefSeq" id="WP_110016558.1">
    <property type="nucleotide sequence ID" value="NZ_QGTJ01000001.1"/>
</dbReference>
<reference evidence="1 2" key="1">
    <citation type="submission" date="2018-05" db="EMBL/GenBank/DDBJ databases">
        <title>Genomic Encyclopedia of Type Strains, Phase IV (KMG-IV): sequencing the most valuable type-strain genomes for metagenomic binning, comparative biology and taxonomic classification.</title>
        <authorList>
            <person name="Goeker M."/>
        </authorList>
    </citation>
    <scope>NUCLEOTIDE SEQUENCE [LARGE SCALE GENOMIC DNA]</scope>
    <source>
        <strain evidence="1 2">DSM 23606</strain>
    </source>
</reference>
<organism evidence="1 2">
    <name type="scientific">Plasticicumulans acidivorans</name>
    <dbReference type="NCBI Taxonomy" id="886464"/>
    <lineage>
        <taxon>Bacteria</taxon>
        <taxon>Pseudomonadati</taxon>
        <taxon>Pseudomonadota</taxon>
        <taxon>Gammaproteobacteria</taxon>
        <taxon>Candidatus Competibacteraceae</taxon>
        <taxon>Plasticicumulans</taxon>
    </lineage>
</organism>